<dbReference type="RefSeq" id="WP_191817308.1">
    <property type="nucleotide sequence ID" value="NZ_JACSQT010000022.1"/>
</dbReference>
<sequence>MIFGVILFFTLMIILINVVFVDHKWKGSQPMELFIHKFSKGIITSMLSLWFVSEFVKEVDGGLLTLSNGIGKEYLFDWFSVGLLTLFFYYIAHAAVNFSVKSFVKNPIEIKESKLFGYLIAPVASLTFLFYIGITDKMWILV</sequence>
<protein>
    <submittedName>
        <fullName evidence="2">Uncharacterized protein</fullName>
    </submittedName>
</protein>
<reference evidence="2 3" key="1">
    <citation type="submission" date="2020-08" db="EMBL/GenBank/DDBJ databases">
        <title>A Genomic Blueprint of the Chicken Gut Microbiome.</title>
        <authorList>
            <person name="Gilroy R."/>
            <person name="Ravi A."/>
            <person name="Getino M."/>
            <person name="Pursley I."/>
            <person name="Horton D.L."/>
            <person name="Alikhan N.-F."/>
            <person name="Baker D."/>
            <person name="Gharbi K."/>
            <person name="Hall N."/>
            <person name="Watson M."/>
            <person name="Adriaenssens E.M."/>
            <person name="Foster-Nyarko E."/>
            <person name="Jarju S."/>
            <person name="Secka A."/>
            <person name="Antonio M."/>
            <person name="Oren A."/>
            <person name="Chaudhuri R."/>
            <person name="La Ragione R.M."/>
            <person name="Hildebrand F."/>
            <person name="Pallen M.J."/>
        </authorList>
    </citation>
    <scope>NUCLEOTIDE SEQUENCE [LARGE SCALE GENOMIC DNA]</scope>
    <source>
        <strain evidence="2 3">Sa5YUA1</strain>
    </source>
</reference>
<accession>A0ABR8QVU9</accession>
<feature type="transmembrane region" description="Helical" evidence="1">
    <location>
        <begin position="6"/>
        <end position="25"/>
    </location>
</feature>
<keyword evidence="3" id="KW-1185">Reference proteome</keyword>
<evidence type="ECO:0000313" key="2">
    <source>
        <dbReference type="EMBL" id="MBD7939655.1"/>
    </source>
</evidence>
<feature type="transmembrane region" description="Helical" evidence="1">
    <location>
        <begin position="115"/>
        <end position="134"/>
    </location>
</feature>
<dbReference type="EMBL" id="JACSQT010000022">
    <property type="protein sequence ID" value="MBD7939655.1"/>
    <property type="molecule type" value="Genomic_DNA"/>
</dbReference>
<proteinExistence type="predicted"/>
<dbReference type="Proteomes" id="UP000657931">
    <property type="component" value="Unassembled WGS sequence"/>
</dbReference>
<comment type="caution">
    <text evidence="2">The sequence shown here is derived from an EMBL/GenBank/DDBJ whole genome shotgun (WGS) entry which is preliminary data.</text>
</comment>
<keyword evidence="1" id="KW-0472">Membrane</keyword>
<keyword evidence="1" id="KW-0812">Transmembrane</keyword>
<evidence type="ECO:0000313" key="3">
    <source>
        <dbReference type="Proteomes" id="UP000657931"/>
    </source>
</evidence>
<gene>
    <name evidence="2" type="ORF">H9655_21665</name>
</gene>
<feature type="transmembrane region" description="Helical" evidence="1">
    <location>
        <begin position="76"/>
        <end position="95"/>
    </location>
</feature>
<name>A0ABR8QVU9_9BACI</name>
<keyword evidence="1" id="KW-1133">Transmembrane helix</keyword>
<organism evidence="2 3">
    <name type="scientific">Cytobacillus stercorigallinarum</name>
    <dbReference type="NCBI Taxonomy" id="2762240"/>
    <lineage>
        <taxon>Bacteria</taxon>
        <taxon>Bacillati</taxon>
        <taxon>Bacillota</taxon>
        <taxon>Bacilli</taxon>
        <taxon>Bacillales</taxon>
        <taxon>Bacillaceae</taxon>
        <taxon>Cytobacillus</taxon>
    </lineage>
</organism>
<evidence type="ECO:0000256" key="1">
    <source>
        <dbReference type="SAM" id="Phobius"/>
    </source>
</evidence>